<reference evidence="3" key="1">
    <citation type="journal article" date="2021" name="Nat. Commun.">
        <title>Genetic determinants of endophytism in the Arabidopsis root mycobiome.</title>
        <authorList>
            <person name="Mesny F."/>
            <person name="Miyauchi S."/>
            <person name="Thiergart T."/>
            <person name="Pickel B."/>
            <person name="Atanasova L."/>
            <person name="Karlsson M."/>
            <person name="Huettel B."/>
            <person name="Barry K.W."/>
            <person name="Haridas S."/>
            <person name="Chen C."/>
            <person name="Bauer D."/>
            <person name="Andreopoulos W."/>
            <person name="Pangilinan J."/>
            <person name="LaButti K."/>
            <person name="Riley R."/>
            <person name="Lipzen A."/>
            <person name="Clum A."/>
            <person name="Drula E."/>
            <person name="Henrissat B."/>
            <person name="Kohler A."/>
            <person name="Grigoriev I.V."/>
            <person name="Martin F.M."/>
            <person name="Hacquard S."/>
        </authorList>
    </citation>
    <scope>NUCLEOTIDE SEQUENCE</scope>
    <source>
        <strain evidence="3">MPI-CAGE-AT-0016</strain>
    </source>
</reference>
<protein>
    <recommendedName>
        <fullName evidence="2">DUF8035 domain-containing protein</fullName>
    </recommendedName>
</protein>
<feature type="compositionally biased region" description="Basic and acidic residues" evidence="1">
    <location>
        <begin position="507"/>
        <end position="519"/>
    </location>
</feature>
<proteinExistence type="predicted"/>
<keyword evidence="4" id="KW-1185">Reference proteome</keyword>
<feature type="compositionally biased region" description="Gly residues" evidence="1">
    <location>
        <begin position="727"/>
        <end position="738"/>
    </location>
</feature>
<accession>A0A8K0TJD5</accession>
<comment type="caution">
    <text evidence="3">The sequence shown here is derived from an EMBL/GenBank/DDBJ whole genome shotgun (WGS) entry which is preliminary data.</text>
</comment>
<dbReference type="InterPro" id="IPR058348">
    <property type="entry name" value="DUF8035"/>
</dbReference>
<dbReference type="Pfam" id="PF26118">
    <property type="entry name" value="DUF8035"/>
    <property type="match status" value="1"/>
</dbReference>
<evidence type="ECO:0000256" key="1">
    <source>
        <dbReference type="SAM" id="MobiDB-lite"/>
    </source>
</evidence>
<feature type="compositionally biased region" description="Low complexity" evidence="1">
    <location>
        <begin position="378"/>
        <end position="397"/>
    </location>
</feature>
<gene>
    <name evidence="3" type="ORF">B0T11DRAFT_75112</name>
</gene>
<feature type="compositionally biased region" description="Basic and acidic residues" evidence="1">
    <location>
        <begin position="564"/>
        <end position="573"/>
    </location>
</feature>
<dbReference type="OrthoDB" id="5226662at2759"/>
<evidence type="ECO:0000259" key="2">
    <source>
        <dbReference type="Pfam" id="PF26118"/>
    </source>
</evidence>
<feature type="compositionally biased region" description="Basic and acidic residues" evidence="1">
    <location>
        <begin position="537"/>
        <end position="548"/>
    </location>
</feature>
<feature type="compositionally biased region" description="Basic and acidic residues" evidence="1">
    <location>
        <begin position="654"/>
        <end position="676"/>
    </location>
</feature>
<feature type="compositionally biased region" description="Acidic residues" evidence="1">
    <location>
        <begin position="553"/>
        <end position="563"/>
    </location>
</feature>
<dbReference type="EMBL" id="JAGPXD010000003">
    <property type="protein sequence ID" value="KAH7361493.1"/>
    <property type="molecule type" value="Genomic_DNA"/>
</dbReference>
<name>A0A8K0TJD5_9PEZI</name>
<dbReference type="PANTHER" id="PTHR42081">
    <property type="entry name" value="ZINC FINGER PROTEIN DHHC DOMAIN CONTAINING PROTEIN"/>
    <property type="match status" value="1"/>
</dbReference>
<evidence type="ECO:0000313" key="3">
    <source>
        <dbReference type="EMBL" id="KAH7361493.1"/>
    </source>
</evidence>
<dbReference type="AlphaFoldDB" id="A0A8K0TJD5"/>
<sequence length="738" mass="83934">MSVADSLALIEGVHAITRDLYRRAKEAGPEFDNAVTVVRRLHAVLKHLKAEAEDTESHLNASERSVIYQRKLTRIVEDCEFTLQSLETLLKKHADAPELDDTERVKLATVVSQLTNEKNSIDVFLDTVQLPNVSQRVVDPNDTGLDAIKDKVDAIAARLCQKRDGEGFGTDDDEMWQQFKVELEKEGFSTEVLTKNKEVLRAYIRELDTKETENGSPPTVRGLLEQEQAAVQRPDLAVVPASYEDRSMWSPKEINQEAWSPKEVMRPTFDNDKYAPSMKLERRMPEQQPFVPGLPQQQSALSYERHSSDDDADRRGDPKDPNAMALISTRDLMAMDGLGTQMNALQLQNGPQVNYSISPTSSATTKYLPPSVSAGIHPPAGSELSLSSSPGQFSSSPRYAPLPTYSQAQGTPPPPYNVAPRQPSRLAPDRYGMDIPLDAKWTRIRRSLISPEVLERAGVRYEARPTYVAVLGILTREEIAHYAQLSMHARSHRSSHSNTNRPPPSTFEKRYNPELRRDASTSSRSPEQKNWAGYGQDGKDRKTSHGSDSDSVLWDESDTDEDYDEKRQHDERRRRPYIIVPPPEKEGKDGASPAATVQPKPILKNKNENHVHFGPEPYEVSQDEAKKSPTRSSRDSGRDRDRDRDRDRHRRRREKEYHDPDRDNRVRDRERGDREYYSSSSRRHREYRDSNRDSRDRDRDRERDRDRDPKDRKEKDKKKWAPTIGAMGIGGPGVSSAS</sequence>
<feature type="domain" description="DUF8035" evidence="2">
    <location>
        <begin position="438"/>
        <end position="490"/>
    </location>
</feature>
<feature type="compositionally biased region" description="Basic and acidic residues" evidence="1">
    <location>
        <begin position="303"/>
        <end position="320"/>
    </location>
</feature>
<dbReference type="Proteomes" id="UP000813385">
    <property type="component" value="Unassembled WGS sequence"/>
</dbReference>
<feature type="region of interest" description="Disordered" evidence="1">
    <location>
        <begin position="371"/>
        <end position="430"/>
    </location>
</feature>
<organism evidence="3 4">
    <name type="scientific">Plectosphaerella cucumerina</name>
    <dbReference type="NCBI Taxonomy" id="40658"/>
    <lineage>
        <taxon>Eukaryota</taxon>
        <taxon>Fungi</taxon>
        <taxon>Dikarya</taxon>
        <taxon>Ascomycota</taxon>
        <taxon>Pezizomycotina</taxon>
        <taxon>Sordariomycetes</taxon>
        <taxon>Hypocreomycetidae</taxon>
        <taxon>Glomerellales</taxon>
        <taxon>Plectosphaerellaceae</taxon>
        <taxon>Plectosphaerella</taxon>
    </lineage>
</organism>
<feature type="region of interest" description="Disordered" evidence="1">
    <location>
        <begin position="487"/>
        <end position="738"/>
    </location>
</feature>
<feature type="compositionally biased region" description="Basic and acidic residues" evidence="1">
    <location>
        <begin position="686"/>
        <end position="719"/>
    </location>
</feature>
<feature type="compositionally biased region" description="Basic and acidic residues" evidence="1">
    <location>
        <begin position="623"/>
        <end position="646"/>
    </location>
</feature>
<evidence type="ECO:0000313" key="4">
    <source>
        <dbReference type="Proteomes" id="UP000813385"/>
    </source>
</evidence>
<feature type="region of interest" description="Disordered" evidence="1">
    <location>
        <begin position="289"/>
        <end position="323"/>
    </location>
</feature>
<dbReference type="PANTHER" id="PTHR42081:SF2">
    <property type="entry name" value="NIPPED-B-LIKE PROTEIN B"/>
    <property type="match status" value="1"/>
</dbReference>